<evidence type="ECO:0000313" key="5">
    <source>
        <dbReference type="EMBL" id="SDY81228.1"/>
    </source>
</evidence>
<feature type="domain" description="SLH" evidence="4">
    <location>
        <begin position="784"/>
        <end position="847"/>
    </location>
</feature>
<dbReference type="OrthoDB" id="7820733at2"/>
<keyword evidence="2" id="KW-1133">Transmembrane helix</keyword>
<gene>
    <name evidence="5" type="ORF">SAMN05660462_00957</name>
</gene>
<proteinExistence type="predicted"/>
<reference evidence="5 6" key="1">
    <citation type="submission" date="2016-10" db="EMBL/GenBank/DDBJ databases">
        <authorList>
            <person name="de Groot N.N."/>
        </authorList>
    </citation>
    <scope>NUCLEOTIDE SEQUENCE [LARGE SCALE GENOMIC DNA]</scope>
    <source>
        <strain evidence="5 6">DSM 21650</strain>
    </source>
</reference>
<dbReference type="InterPro" id="IPR001119">
    <property type="entry name" value="SLH_dom"/>
</dbReference>
<keyword evidence="6" id="KW-1185">Reference proteome</keyword>
<feature type="chain" id="PRO_5011661973" evidence="3">
    <location>
        <begin position="25"/>
        <end position="956"/>
    </location>
</feature>
<organism evidence="5 6">
    <name type="scientific">Proteiniborus ethanoligenes</name>
    <dbReference type="NCBI Taxonomy" id="415015"/>
    <lineage>
        <taxon>Bacteria</taxon>
        <taxon>Bacillati</taxon>
        <taxon>Bacillota</taxon>
        <taxon>Clostridia</taxon>
        <taxon>Eubacteriales</taxon>
        <taxon>Proteiniborus</taxon>
    </lineage>
</organism>
<dbReference type="AlphaFoldDB" id="A0A1H3MXJ3"/>
<dbReference type="EMBL" id="FNQE01000008">
    <property type="protein sequence ID" value="SDY81228.1"/>
    <property type="molecule type" value="Genomic_DNA"/>
</dbReference>
<dbReference type="Pfam" id="PF00395">
    <property type="entry name" value="SLH"/>
    <property type="match status" value="1"/>
</dbReference>
<dbReference type="Proteomes" id="UP000198625">
    <property type="component" value="Unassembled WGS sequence"/>
</dbReference>
<evidence type="ECO:0000256" key="1">
    <source>
        <dbReference type="ARBA" id="ARBA00022737"/>
    </source>
</evidence>
<keyword evidence="1" id="KW-0677">Repeat</keyword>
<feature type="transmembrane region" description="Helical" evidence="2">
    <location>
        <begin position="927"/>
        <end position="947"/>
    </location>
</feature>
<dbReference type="STRING" id="415015.SAMN05660462_00957"/>
<name>A0A1H3MXJ3_9FIRM</name>
<sequence>MKKLISLVLVFSLLISITSVPAKAMNTERGDKVSPQMAQAYLDVIKSSTDTHGVAIIEDYQVGNSGGLYYADLIDFDGDGQKELYLLYAEDSFTHRDIIWGFNGSKAYIIGENTYSIYGTMNNVSIGLKQEGNKTYLCYEDITYRSDIQDDKEMFIEDIVFIVKEVEGKELKATANLYSILHYDESYERLKFEEYSEGENYENRKFITAEEYKEIYNKYSLNEGEILINNSRGAPYIEIYDYSLDDFINNLESMLMSSNMKDIYKDKSREEKMDIMDFLNNFRFFYHEEFDISNLDQEVLAWFMIDLLSREETLLKYEDVDLDDEKYEEWEEQKKYKEIDINKKAVELFGVNVDFQKHLPERYKDGYVYVHQPWDASSLFTTKINKIYPLGDNLFYIHIQTFETWDYDNMDLILNSLYEELPYNIRANFYQMGQGHAIIKAVNNEGKKSYQLIKYNKNGEYLTEEQLSKYITKVNPEPNLSFDYSKVKDFKESREFINFLRDIIAGLKGEQPNDRANSELVTYIQYAIENSSTTALKSSKNKVIIDKVTLKQALNSAESTKSEFNKILESNHITLNKNIEIVLRVRGENLNSNKVMSVIIDKSAVDSLGTANGIRILLGDNQHTVYINSEDVRNLGNKIGNITLQIQKGKDKGIYTIVFVDSNGKEISELPYPISFSFPADNELATIFVSYKGGNDNWGGQYNSTTKSIEFSTRYSGEYSIIENNINISDIGELTESQQKAIKFMVSKGYFELDGDKFNGQAPLNRYDFTMALVKMFFALDRELEATFTDIEKLNQYYPYVASAQKDQIVKGFTDNTFRGEINISKEQLIALCGRTLVDKKGYVYPENPKDYLGFVDSDSIADWAIEDIAIAVQNGLIDNGGILMPQMEMSRREGLEILYKLFMLLYETSPIEVEMEEIEQQPNSPIGIIIGSAIALVALFGGAYAYSRNKKSKKI</sequence>
<evidence type="ECO:0000313" key="6">
    <source>
        <dbReference type="Proteomes" id="UP000198625"/>
    </source>
</evidence>
<accession>A0A1H3MXJ3</accession>
<evidence type="ECO:0000259" key="4">
    <source>
        <dbReference type="PROSITE" id="PS51272"/>
    </source>
</evidence>
<feature type="domain" description="SLH" evidence="4">
    <location>
        <begin position="852"/>
        <end position="913"/>
    </location>
</feature>
<keyword evidence="2" id="KW-0812">Transmembrane</keyword>
<evidence type="ECO:0000256" key="3">
    <source>
        <dbReference type="SAM" id="SignalP"/>
    </source>
</evidence>
<keyword evidence="3" id="KW-0732">Signal</keyword>
<feature type="signal peptide" evidence="3">
    <location>
        <begin position="1"/>
        <end position="24"/>
    </location>
</feature>
<protein>
    <submittedName>
        <fullName evidence="5">S-layer homology domain-containing protein</fullName>
    </submittedName>
</protein>
<keyword evidence="2" id="KW-0472">Membrane</keyword>
<dbReference type="RefSeq" id="WP_091727940.1">
    <property type="nucleotide sequence ID" value="NZ_FNQE01000008.1"/>
</dbReference>
<evidence type="ECO:0000256" key="2">
    <source>
        <dbReference type="SAM" id="Phobius"/>
    </source>
</evidence>
<dbReference type="PROSITE" id="PS51272">
    <property type="entry name" value="SLH"/>
    <property type="match status" value="2"/>
</dbReference>